<proteinExistence type="predicted"/>
<reference evidence="2 3" key="1">
    <citation type="submission" date="2019-05" db="EMBL/GenBank/DDBJ databases">
        <title>Another draft genome of Portunus trituberculatus and its Hox gene families provides insights of decapod evolution.</title>
        <authorList>
            <person name="Jeong J.-H."/>
            <person name="Song I."/>
            <person name="Kim S."/>
            <person name="Choi T."/>
            <person name="Kim D."/>
            <person name="Ryu S."/>
            <person name="Kim W."/>
        </authorList>
    </citation>
    <scope>NUCLEOTIDE SEQUENCE [LARGE SCALE GENOMIC DNA]</scope>
    <source>
        <tissue evidence="2">Muscle</tissue>
    </source>
</reference>
<feature type="compositionally biased region" description="Polar residues" evidence="1">
    <location>
        <begin position="57"/>
        <end position="76"/>
    </location>
</feature>
<evidence type="ECO:0000313" key="3">
    <source>
        <dbReference type="Proteomes" id="UP000324222"/>
    </source>
</evidence>
<name>A0A5B7CFP1_PORTR</name>
<dbReference type="Proteomes" id="UP000324222">
    <property type="component" value="Unassembled WGS sequence"/>
</dbReference>
<organism evidence="2 3">
    <name type="scientific">Portunus trituberculatus</name>
    <name type="common">Swimming crab</name>
    <name type="synonym">Neptunus trituberculatus</name>
    <dbReference type="NCBI Taxonomy" id="210409"/>
    <lineage>
        <taxon>Eukaryota</taxon>
        <taxon>Metazoa</taxon>
        <taxon>Ecdysozoa</taxon>
        <taxon>Arthropoda</taxon>
        <taxon>Crustacea</taxon>
        <taxon>Multicrustacea</taxon>
        <taxon>Malacostraca</taxon>
        <taxon>Eumalacostraca</taxon>
        <taxon>Eucarida</taxon>
        <taxon>Decapoda</taxon>
        <taxon>Pleocyemata</taxon>
        <taxon>Brachyura</taxon>
        <taxon>Eubrachyura</taxon>
        <taxon>Portunoidea</taxon>
        <taxon>Portunidae</taxon>
        <taxon>Portuninae</taxon>
        <taxon>Portunus</taxon>
    </lineage>
</organism>
<accession>A0A5B7CFP1</accession>
<comment type="caution">
    <text evidence="2">The sequence shown here is derived from an EMBL/GenBank/DDBJ whole genome shotgun (WGS) entry which is preliminary data.</text>
</comment>
<gene>
    <name evidence="2" type="ORF">E2C01_000125</name>
</gene>
<dbReference type="EMBL" id="VSRR010000003">
    <property type="protein sequence ID" value="MPC07561.1"/>
    <property type="molecule type" value="Genomic_DNA"/>
</dbReference>
<sequence length="76" mass="8516">MWATQIKTKRNRSLQIHLGDSADVVSDFWFAIPPRRIGFRVSMRRSGSDSHAATHLYVNSTQGNSAHESSSTKNLT</sequence>
<protein>
    <submittedName>
        <fullName evidence="2">Uncharacterized protein</fullName>
    </submittedName>
</protein>
<dbReference type="AlphaFoldDB" id="A0A5B7CFP1"/>
<keyword evidence="3" id="KW-1185">Reference proteome</keyword>
<feature type="region of interest" description="Disordered" evidence="1">
    <location>
        <begin position="53"/>
        <end position="76"/>
    </location>
</feature>
<evidence type="ECO:0000256" key="1">
    <source>
        <dbReference type="SAM" id="MobiDB-lite"/>
    </source>
</evidence>
<evidence type="ECO:0000313" key="2">
    <source>
        <dbReference type="EMBL" id="MPC07561.1"/>
    </source>
</evidence>